<dbReference type="AlphaFoldDB" id="A0A2I0KSP0"/>
<name>A0A2I0KSP0_PUNGR</name>
<evidence type="ECO:0000313" key="1">
    <source>
        <dbReference type="EMBL" id="PKI71495.1"/>
    </source>
</evidence>
<organism evidence="1 2">
    <name type="scientific">Punica granatum</name>
    <name type="common">Pomegranate</name>
    <dbReference type="NCBI Taxonomy" id="22663"/>
    <lineage>
        <taxon>Eukaryota</taxon>
        <taxon>Viridiplantae</taxon>
        <taxon>Streptophyta</taxon>
        <taxon>Embryophyta</taxon>
        <taxon>Tracheophyta</taxon>
        <taxon>Spermatophyta</taxon>
        <taxon>Magnoliopsida</taxon>
        <taxon>eudicotyledons</taxon>
        <taxon>Gunneridae</taxon>
        <taxon>Pentapetalae</taxon>
        <taxon>rosids</taxon>
        <taxon>malvids</taxon>
        <taxon>Myrtales</taxon>
        <taxon>Lythraceae</taxon>
        <taxon>Punica</taxon>
    </lineage>
</organism>
<protein>
    <submittedName>
        <fullName evidence="1">Uncharacterized protein</fullName>
    </submittedName>
</protein>
<gene>
    <name evidence="1" type="ORF">CRG98_008109</name>
</gene>
<comment type="caution">
    <text evidence="1">The sequence shown here is derived from an EMBL/GenBank/DDBJ whole genome shotgun (WGS) entry which is preliminary data.</text>
</comment>
<keyword evidence="2" id="KW-1185">Reference proteome</keyword>
<dbReference type="Proteomes" id="UP000233551">
    <property type="component" value="Unassembled WGS sequence"/>
</dbReference>
<dbReference type="EMBL" id="PGOL01000367">
    <property type="protein sequence ID" value="PKI71495.1"/>
    <property type="molecule type" value="Genomic_DNA"/>
</dbReference>
<evidence type="ECO:0000313" key="2">
    <source>
        <dbReference type="Proteomes" id="UP000233551"/>
    </source>
</evidence>
<proteinExistence type="predicted"/>
<reference evidence="1 2" key="1">
    <citation type="submission" date="2017-11" db="EMBL/GenBank/DDBJ databases">
        <title>De-novo sequencing of pomegranate (Punica granatum L.) genome.</title>
        <authorList>
            <person name="Akparov Z."/>
            <person name="Amiraslanov A."/>
            <person name="Hajiyeva S."/>
            <person name="Abbasov M."/>
            <person name="Kaur K."/>
            <person name="Hamwieh A."/>
            <person name="Solovyev V."/>
            <person name="Salamov A."/>
            <person name="Braich B."/>
            <person name="Kosarev P."/>
            <person name="Mahmoud A."/>
            <person name="Hajiyev E."/>
            <person name="Babayeva S."/>
            <person name="Izzatullayeva V."/>
            <person name="Mammadov A."/>
            <person name="Mammadov A."/>
            <person name="Sharifova S."/>
            <person name="Ojaghi J."/>
            <person name="Eynullazada K."/>
            <person name="Bayramov B."/>
            <person name="Abdulazimova A."/>
            <person name="Shahmuradov I."/>
        </authorList>
    </citation>
    <scope>NUCLEOTIDE SEQUENCE [LARGE SCALE GENOMIC DNA]</scope>
    <source>
        <strain evidence="2">cv. AG2017</strain>
        <tissue evidence="1">Leaf</tissue>
    </source>
</reference>
<sequence length="191" mass="20543">MGGGGKLGAVGGREEPRLGAVISEPRCSLNVLRCSGVVVISVLRGRTSKARRETFVTTETSPGKPSRIPEGHLKLVPQPWWSLGACRPVLGGRLLVSGAGPRSSVRKGVRERSGCPGSCGLPQKCVRTCHCGVAKLCAPELHLVGARMHEAYATRLGSVHLLGDVRRTHVRRSRHLSFYDPEVEGRQVTRV</sequence>
<accession>A0A2I0KSP0</accession>